<proteinExistence type="predicted"/>
<keyword evidence="1" id="KW-1133">Transmembrane helix</keyword>
<gene>
    <name evidence="2" type="ORF">GCM10022276_10030</name>
</gene>
<dbReference type="PANTHER" id="PTHR40031">
    <property type="entry name" value="HYPOTHETICAL MEMBRANE SPANNING PROTEIN"/>
    <property type="match status" value="1"/>
</dbReference>
<feature type="transmembrane region" description="Helical" evidence="1">
    <location>
        <begin position="24"/>
        <end position="46"/>
    </location>
</feature>
<dbReference type="Proteomes" id="UP001500827">
    <property type="component" value="Unassembled WGS sequence"/>
</dbReference>
<feature type="transmembrane region" description="Helical" evidence="1">
    <location>
        <begin position="58"/>
        <end position="78"/>
    </location>
</feature>
<keyword evidence="3" id="KW-1185">Reference proteome</keyword>
<organism evidence="2 3">
    <name type="scientific">Sphingomonas limnosediminicola</name>
    <dbReference type="NCBI Taxonomy" id="940133"/>
    <lineage>
        <taxon>Bacteria</taxon>
        <taxon>Pseudomonadati</taxon>
        <taxon>Pseudomonadota</taxon>
        <taxon>Alphaproteobacteria</taxon>
        <taxon>Sphingomonadales</taxon>
        <taxon>Sphingomonadaceae</taxon>
        <taxon>Sphingomonas</taxon>
    </lineage>
</organism>
<sequence>MDNITHTLAGALIGQMGLKRRSRFGMAACLLGANAPDIDVFAPLFMRVDGIQFHRGPIHGIFAWPVLAAGIVAILWILDRLRPGREGAQPFRAGPLFVVALLAVLTHPFLDWLTTYAISIFSPANWRWYSGNAIFIIDWVYWLLMIPAIIWSGIRERRGYAHADRPAQIAGLIMVAYIAFNLGESARVEAGAERMLRARGIEATLVVASPPPFAFWERTVLWRSADRYGSGTYDFVKGLLIDPASEPLRLDDPELVAAKEQSRHVRSFLVWSRMPIVVSVDGRTYLSDQRFYGPLRARGVPEGIRAFFRRHAFLVPLDNRGSSS</sequence>
<accession>A0ABP7L2Q2</accession>
<dbReference type="Pfam" id="PF04307">
    <property type="entry name" value="YdjM"/>
    <property type="match status" value="1"/>
</dbReference>
<name>A0ABP7L2Q2_9SPHN</name>
<evidence type="ECO:0000256" key="1">
    <source>
        <dbReference type="SAM" id="Phobius"/>
    </source>
</evidence>
<dbReference type="InterPro" id="IPR007404">
    <property type="entry name" value="YdjM-like"/>
</dbReference>
<keyword evidence="1" id="KW-0472">Membrane</keyword>
<dbReference type="EMBL" id="BAABBM010000001">
    <property type="protein sequence ID" value="GAA3892818.1"/>
    <property type="molecule type" value="Genomic_DNA"/>
</dbReference>
<evidence type="ECO:0000313" key="3">
    <source>
        <dbReference type="Proteomes" id="UP001500827"/>
    </source>
</evidence>
<dbReference type="PANTHER" id="PTHR40031:SF1">
    <property type="entry name" value="MEMBRANE-BOUND METAL-DEPENDENT HYDROLASE"/>
    <property type="match status" value="1"/>
</dbReference>
<feature type="transmembrane region" description="Helical" evidence="1">
    <location>
        <begin position="130"/>
        <end position="154"/>
    </location>
</feature>
<comment type="caution">
    <text evidence="2">The sequence shown here is derived from an EMBL/GenBank/DDBJ whole genome shotgun (WGS) entry which is preliminary data.</text>
</comment>
<protein>
    <recommendedName>
        <fullName evidence="4">Metal-dependent hydrolase</fullName>
    </recommendedName>
</protein>
<dbReference type="InterPro" id="IPR053170">
    <property type="entry name" value="Transcription_regulator"/>
</dbReference>
<feature type="transmembrane region" description="Helical" evidence="1">
    <location>
        <begin position="90"/>
        <end position="110"/>
    </location>
</feature>
<reference evidence="3" key="1">
    <citation type="journal article" date="2019" name="Int. J. Syst. Evol. Microbiol.">
        <title>The Global Catalogue of Microorganisms (GCM) 10K type strain sequencing project: providing services to taxonomists for standard genome sequencing and annotation.</title>
        <authorList>
            <consortium name="The Broad Institute Genomics Platform"/>
            <consortium name="The Broad Institute Genome Sequencing Center for Infectious Disease"/>
            <person name="Wu L."/>
            <person name="Ma J."/>
        </authorList>
    </citation>
    <scope>NUCLEOTIDE SEQUENCE [LARGE SCALE GENOMIC DNA]</scope>
    <source>
        <strain evidence="3">JCM 17543</strain>
    </source>
</reference>
<keyword evidence="1" id="KW-0812">Transmembrane</keyword>
<evidence type="ECO:0000313" key="2">
    <source>
        <dbReference type="EMBL" id="GAA3892818.1"/>
    </source>
</evidence>
<dbReference type="RefSeq" id="WP_344698591.1">
    <property type="nucleotide sequence ID" value="NZ_BAABBM010000001.1"/>
</dbReference>
<evidence type="ECO:0008006" key="4">
    <source>
        <dbReference type="Google" id="ProtNLM"/>
    </source>
</evidence>